<keyword evidence="12" id="KW-1185">Reference proteome</keyword>
<keyword evidence="3" id="KW-0004">4Fe-4S</keyword>
<accession>A0A919YGA8</accession>
<gene>
    <name evidence="11" type="primary">fer_2</name>
    <name evidence="11" type="ORF">J34TS1_58910</name>
</gene>
<evidence type="ECO:0000256" key="7">
    <source>
        <dbReference type="ARBA" id="ARBA00023014"/>
    </source>
</evidence>
<keyword evidence="2 8" id="KW-0813">Transport</keyword>
<evidence type="ECO:0000313" key="11">
    <source>
        <dbReference type="EMBL" id="GIO51126.1"/>
    </source>
</evidence>
<keyword evidence="6 8" id="KW-0408">Iron</keyword>
<evidence type="ECO:0000256" key="4">
    <source>
        <dbReference type="ARBA" id="ARBA00022723"/>
    </source>
</evidence>
<dbReference type="Gene3D" id="3.30.70.20">
    <property type="match status" value="1"/>
</dbReference>
<evidence type="ECO:0000256" key="2">
    <source>
        <dbReference type="ARBA" id="ARBA00022448"/>
    </source>
</evidence>
<dbReference type="Proteomes" id="UP000682811">
    <property type="component" value="Unassembled WGS sequence"/>
</dbReference>
<dbReference type="InterPro" id="IPR017896">
    <property type="entry name" value="4Fe4S_Fe-S-bd"/>
</dbReference>
<dbReference type="EMBL" id="BORT01000044">
    <property type="protein sequence ID" value="GIO51126.1"/>
    <property type="molecule type" value="Genomic_DNA"/>
</dbReference>
<dbReference type="RefSeq" id="WP_194233083.1">
    <property type="nucleotide sequence ID" value="NZ_AP025343.1"/>
</dbReference>
<proteinExistence type="predicted"/>
<dbReference type="InterPro" id="IPR052395">
    <property type="entry name" value="ET_Ferredoxin"/>
</dbReference>
<dbReference type="AlphaFoldDB" id="A0A919YGA8"/>
<keyword evidence="5 8" id="KW-0249">Electron transport</keyword>
<comment type="caution">
    <text evidence="11">The sequence shown here is derived from an EMBL/GenBank/DDBJ whole genome shotgun (WGS) entry which is preliminary data.</text>
</comment>
<evidence type="ECO:0000259" key="10">
    <source>
        <dbReference type="PROSITE" id="PS51379"/>
    </source>
</evidence>
<sequence length="83" mass="8852">MKTYTCVDKDTCIACGACIVVAPDIFDCDDEGLAENILPGDQNLGIVEVPEELLDSLDEAEDGCPTSSIRVSASPFQDPKSEK</sequence>
<dbReference type="PROSITE" id="PS51379">
    <property type="entry name" value="4FE4S_FER_2"/>
    <property type="match status" value="1"/>
</dbReference>
<evidence type="ECO:0000256" key="9">
    <source>
        <dbReference type="SAM" id="MobiDB-lite"/>
    </source>
</evidence>
<keyword evidence="4 8" id="KW-0479">Metal-binding</keyword>
<evidence type="ECO:0000256" key="1">
    <source>
        <dbReference type="ARBA" id="ARBA00001966"/>
    </source>
</evidence>
<dbReference type="GO" id="GO:0009055">
    <property type="term" value="F:electron transfer activity"/>
    <property type="evidence" value="ECO:0007669"/>
    <property type="project" value="UniProtKB-UniRule"/>
</dbReference>
<name>A0A919YGA8_9BACL</name>
<evidence type="ECO:0000256" key="5">
    <source>
        <dbReference type="ARBA" id="ARBA00022982"/>
    </source>
</evidence>
<feature type="region of interest" description="Disordered" evidence="9">
    <location>
        <begin position="59"/>
        <end position="83"/>
    </location>
</feature>
<dbReference type="Pfam" id="PF13370">
    <property type="entry name" value="Fer4_13"/>
    <property type="match status" value="1"/>
</dbReference>
<evidence type="ECO:0000256" key="8">
    <source>
        <dbReference type="RuleBase" id="RU368020"/>
    </source>
</evidence>
<dbReference type="SUPFAM" id="SSF54862">
    <property type="entry name" value="4Fe-4S ferredoxins"/>
    <property type="match status" value="1"/>
</dbReference>
<dbReference type="PANTHER" id="PTHR39163">
    <property type="entry name" value="FERREDOXIN"/>
    <property type="match status" value="1"/>
</dbReference>
<dbReference type="PRINTS" id="PR00352">
    <property type="entry name" value="3FE4SFRDOXIN"/>
</dbReference>
<evidence type="ECO:0000256" key="3">
    <source>
        <dbReference type="ARBA" id="ARBA00022485"/>
    </source>
</evidence>
<dbReference type="GO" id="GO:0051539">
    <property type="term" value="F:4 iron, 4 sulfur cluster binding"/>
    <property type="evidence" value="ECO:0007669"/>
    <property type="project" value="UniProtKB-KW"/>
</dbReference>
<evidence type="ECO:0000313" key="12">
    <source>
        <dbReference type="Proteomes" id="UP000682811"/>
    </source>
</evidence>
<organism evidence="11 12">
    <name type="scientific">Paenibacillus azoreducens</name>
    <dbReference type="NCBI Taxonomy" id="116718"/>
    <lineage>
        <taxon>Bacteria</taxon>
        <taxon>Bacillati</taxon>
        <taxon>Bacillota</taxon>
        <taxon>Bacilli</taxon>
        <taxon>Bacillales</taxon>
        <taxon>Paenibacillaceae</taxon>
        <taxon>Paenibacillus</taxon>
    </lineage>
</organism>
<dbReference type="PANTHER" id="PTHR39163:SF1">
    <property type="entry name" value="FERREDOXIN"/>
    <property type="match status" value="1"/>
</dbReference>
<protein>
    <recommendedName>
        <fullName evidence="8">Ferredoxin</fullName>
    </recommendedName>
</protein>
<keyword evidence="7 8" id="KW-0411">Iron-sulfur</keyword>
<comment type="function">
    <text evidence="8">Ferredoxins are iron-sulfur proteins that transfer electrons in a wide variety of metabolic reactions.</text>
</comment>
<comment type="cofactor">
    <cofactor evidence="1">
        <name>[4Fe-4S] cluster</name>
        <dbReference type="ChEBI" id="CHEBI:49883"/>
    </cofactor>
</comment>
<feature type="domain" description="4Fe-4S ferredoxin-type" evidence="10">
    <location>
        <begin position="2"/>
        <end position="31"/>
    </location>
</feature>
<evidence type="ECO:0000256" key="6">
    <source>
        <dbReference type="ARBA" id="ARBA00023004"/>
    </source>
</evidence>
<feature type="compositionally biased region" description="Polar residues" evidence="9">
    <location>
        <begin position="65"/>
        <end position="75"/>
    </location>
</feature>
<reference evidence="11 12" key="1">
    <citation type="submission" date="2021-03" db="EMBL/GenBank/DDBJ databases">
        <title>Antimicrobial resistance genes in bacteria isolated from Japanese honey, and their potential for conferring macrolide and lincosamide resistance in the American foulbrood pathogen Paenibacillus larvae.</title>
        <authorList>
            <person name="Okamoto M."/>
            <person name="Kumagai M."/>
            <person name="Kanamori H."/>
            <person name="Takamatsu D."/>
        </authorList>
    </citation>
    <scope>NUCLEOTIDE SEQUENCE [LARGE SCALE GENOMIC DNA]</scope>
    <source>
        <strain evidence="11 12">J34TS1</strain>
    </source>
</reference>
<dbReference type="InterPro" id="IPR001080">
    <property type="entry name" value="3Fe4S_ferredoxin"/>
</dbReference>
<dbReference type="GO" id="GO:0005506">
    <property type="term" value="F:iron ion binding"/>
    <property type="evidence" value="ECO:0007669"/>
    <property type="project" value="UniProtKB-UniRule"/>
</dbReference>